<comment type="caution">
    <text evidence="2">The sequence shown here is derived from an EMBL/GenBank/DDBJ whole genome shotgun (WGS) entry which is preliminary data.</text>
</comment>
<dbReference type="EMBL" id="NIXP01000081">
    <property type="protein sequence ID" value="OWR33373.1"/>
    <property type="molecule type" value="Genomic_DNA"/>
</dbReference>
<dbReference type="Proteomes" id="UP000197904">
    <property type="component" value="Unassembled WGS sequence"/>
</dbReference>
<dbReference type="AlphaFoldDB" id="A0A246KXV7"/>
<reference evidence="2 3" key="1">
    <citation type="submission" date="2017-06" db="EMBL/GenBank/DDBJ databases">
        <authorList>
            <person name="Kim H.J."/>
            <person name="Triplett B.A."/>
        </authorList>
    </citation>
    <scope>NUCLEOTIDE SEQUENCE [LARGE SCALE GENOMIC DNA]</scope>
    <source>
        <strain evidence="2 3">S18795</strain>
    </source>
</reference>
<gene>
    <name evidence="2" type="ORF">CEE55_11815</name>
</gene>
<accession>A0A246KXV7</accession>
<dbReference type="InterPro" id="IPR050834">
    <property type="entry name" value="Glycosyltransf_2"/>
</dbReference>
<evidence type="ECO:0000313" key="2">
    <source>
        <dbReference type="EMBL" id="OWR33373.1"/>
    </source>
</evidence>
<dbReference type="Pfam" id="PF00535">
    <property type="entry name" value="Glycos_transf_2"/>
    <property type="match status" value="1"/>
</dbReference>
<dbReference type="RefSeq" id="WP_049466177.1">
    <property type="nucleotide sequence ID" value="NZ_JBJMAE010000005.1"/>
</dbReference>
<dbReference type="PANTHER" id="PTHR43685">
    <property type="entry name" value="GLYCOSYLTRANSFERASE"/>
    <property type="match status" value="1"/>
</dbReference>
<sequence>MHVIVIQLACWRVGGERAALARARLRATPAASVLIVGEGAPPADLLEECAERRTLCVNSPLHAMQGRRLPDVRRSGDAEQLGWSLAVMAALRALQQDVHLDCVEIPSCGALAYALLQERALSEVFDTTRVILRFDGIQAIEVLRQGRNVEMVALMLMDMERMCLEQCDQVLVDSQAIAESLQRFLPGSQRPLHLQATLLESAGLVSEQHAVGSALACVATEAPALRQCLRAISGYLQQSNDGLLQVSVVCQPALLSEVLHVVPAALRHRFQEAPADCLRASPMRVVMPDRWSAGSALARELLAHGHSLIVDVANPALAAAQGWEQGRTHLGYTDARGLFEALRASQQWVPTRHLRMGPSPPLPKLDVGTLGPAKVSVVVPCYNMGRWLPQTLRNIQQFSWSDLEVIVVDDGSTDPGTVQLIEELEASPTAGLRVVRLEFNQGLSAARNAGVAAAQGEFTLCLDADDLVSPEFVSIAVRALQRQPAHDFVVPRCAYFFGDDSAHDVNELRLGQGLPMVGAAFDSGALGNRFSTATSLARTSVLRALGYDESLRSYEDWQLYRRALQQGSRFVVTNDVHFFYRQRPDSMIHDPAMRARHSLLYAEMVGGATLVGQGPVVSPNLLGALAAPPRIDGSSSGLLLGGVVEALDEMQALRRSRIVGLGYRLSALLRRLRR</sequence>
<dbReference type="Gene3D" id="3.90.550.10">
    <property type="entry name" value="Spore Coat Polysaccharide Biosynthesis Protein SpsA, Chain A"/>
    <property type="match status" value="1"/>
</dbReference>
<dbReference type="PANTHER" id="PTHR43685:SF2">
    <property type="entry name" value="GLYCOSYLTRANSFERASE 2-LIKE DOMAIN-CONTAINING PROTEIN"/>
    <property type="match status" value="1"/>
</dbReference>
<evidence type="ECO:0000313" key="3">
    <source>
        <dbReference type="Proteomes" id="UP000197904"/>
    </source>
</evidence>
<dbReference type="CDD" id="cd00761">
    <property type="entry name" value="Glyco_tranf_GTA_type"/>
    <property type="match status" value="1"/>
</dbReference>
<name>A0A246KXV7_9GAMM</name>
<dbReference type="InterPro" id="IPR029044">
    <property type="entry name" value="Nucleotide-diphossugar_trans"/>
</dbReference>
<evidence type="ECO:0000259" key="1">
    <source>
        <dbReference type="Pfam" id="PF00535"/>
    </source>
</evidence>
<organism evidence="2 3">
    <name type="scientific">Stenotrophomonas pavanii</name>
    <dbReference type="NCBI Taxonomy" id="487698"/>
    <lineage>
        <taxon>Bacteria</taxon>
        <taxon>Pseudomonadati</taxon>
        <taxon>Pseudomonadota</taxon>
        <taxon>Gammaproteobacteria</taxon>
        <taxon>Lysobacterales</taxon>
        <taxon>Lysobacteraceae</taxon>
        <taxon>Stenotrophomonas</taxon>
    </lineage>
</organism>
<feature type="domain" description="Glycosyltransferase 2-like" evidence="1">
    <location>
        <begin position="376"/>
        <end position="501"/>
    </location>
</feature>
<dbReference type="InterPro" id="IPR001173">
    <property type="entry name" value="Glyco_trans_2-like"/>
</dbReference>
<proteinExistence type="predicted"/>
<dbReference type="SUPFAM" id="SSF53448">
    <property type="entry name" value="Nucleotide-diphospho-sugar transferases"/>
    <property type="match status" value="1"/>
</dbReference>
<protein>
    <recommendedName>
        <fullName evidence="1">Glycosyltransferase 2-like domain-containing protein</fullName>
    </recommendedName>
</protein>